<keyword evidence="8" id="KW-1185">Reference proteome</keyword>
<keyword evidence="4 5" id="KW-0472">Membrane</keyword>
<evidence type="ECO:0000256" key="2">
    <source>
        <dbReference type="ARBA" id="ARBA00022692"/>
    </source>
</evidence>
<reference evidence="7 8" key="1">
    <citation type="submission" date="2024-09" db="EMBL/GenBank/DDBJ databases">
        <authorList>
            <person name="Sun Q."/>
            <person name="Mori K."/>
        </authorList>
    </citation>
    <scope>NUCLEOTIDE SEQUENCE [LARGE SCALE GENOMIC DNA]</scope>
    <source>
        <strain evidence="7 8">JCM 1342</strain>
    </source>
</reference>
<feature type="transmembrane region" description="Helical" evidence="5">
    <location>
        <begin position="241"/>
        <end position="266"/>
    </location>
</feature>
<dbReference type="PANTHER" id="PTHR23514:SF13">
    <property type="entry name" value="INNER MEMBRANE PROTEIN YBJJ"/>
    <property type="match status" value="1"/>
</dbReference>
<feature type="transmembrane region" description="Helical" evidence="5">
    <location>
        <begin position="45"/>
        <end position="64"/>
    </location>
</feature>
<feature type="transmembrane region" description="Helical" evidence="5">
    <location>
        <begin position="339"/>
        <end position="357"/>
    </location>
</feature>
<evidence type="ECO:0000313" key="8">
    <source>
        <dbReference type="Proteomes" id="UP001589611"/>
    </source>
</evidence>
<proteinExistence type="predicted"/>
<feature type="transmembrane region" description="Helical" evidence="5">
    <location>
        <begin position="12"/>
        <end position="33"/>
    </location>
</feature>
<keyword evidence="3 5" id="KW-1133">Transmembrane helix</keyword>
<feature type="transmembrane region" description="Helical" evidence="5">
    <location>
        <begin position="211"/>
        <end position="229"/>
    </location>
</feature>
<dbReference type="InterPro" id="IPR011701">
    <property type="entry name" value="MFS"/>
</dbReference>
<feature type="transmembrane region" description="Helical" evidence="5">
    <location>
        <begin position="76"/>
        <end position="97"/>
    </location>
</feature>
<protein>
    <submittedName>
        <fullName evidence="7">MFS transporter</fullName>
    </submittedName>
</protein>
<feature type="domain" description="Major facilitator superfamily (MFS) profile" evidence="6">
    <location>
        <begin position="212"/>
        <end position="411"/>
    </location>
</feature>
<evidence type="ECO:0000256" key="3">
    <source>
        <dbReference type="ARBA" id="ARBA00022989"/>
    </source>
</evidence>
<dbReference type="InterPro" id="IPR020846">
    <property type="entry name" value="MFS_dom"/>
</dbReference>
<dbReference type="RefSeq" id="WP_344712227.1">
    <property type="nucleotide sequence ID" value="NZ_BAAAWH010000001.1"/>
</dbReference>
<evidence type="ECO:0000259" key="6">
    <source>
        <dbReference type="PROSITE" id="PS50850"/>
    </source>
</evidence>
<gene>
    <name evidence="7" type="ORF">ACFFPJ_08020</name>
</gene>
<feature type="transmembrane region" description="Helical" evidence="5">
    <location>
        <begin position="302"/>
        <end position="327"/>
    </location>
</feature>
<dbReference type="EMBL" id="JBHMBE010000003">
    <property type="protein sequence ID" value="MFB9645743.1"/>
    <property type="molecule type" value="Genomic_DNA"/>
</dbReference>
<evidence type="ECO:0000256" key="1">
    <source>
        <dbReference type="ARBA" id="ARBA00004651"/>
    </source>
</evidence>
<dbReference type="InterPro" id="IPR036259">
    <property type="entry name" value="MFS_trans_sf"/>
</dbReference>
<feature type="transmembrane region" description="Helical" evidence="5">
    <location>
        <begin position="278"/>
        <end position="296"/>
    </location>
</feature>
<feature type="transmembrane region" description="Helical" evidence="5">
    <location>
        <begin position="144"/>
        <end position="166"/>
    </location>
</feature>
<evidence type="ECO:0000313" key="7">
    <source>
        <dbReference type="EMBL" id="MFB9645743.1"/>
    </source>
</evidence>
<keyword evidence="2 5" id="KW-0812">Transmembrane</keyword>
<feature type="transmembrane region" description="Helical" evidence="5">
    <location>
        <begin position="363"/>
        <end position="381"/>
    </location>
</feature>
<organism evidence="7 8">
    <name type="scientific">Microbacterium terregens</name>
    <dbReference type="NCBI Taxonomy" id="69363"/>
    <lineage>
        <taxon>Bacteria</taxon>
        <taxon>Bacillati</taxon>
        <taxon>Actinomycetota</taxon>
        <taxon>Actinomycetes</taxon>
        <taxon>Micrococcales</taxon>
        <taxon>Microbacteriaceae</taxon>
        <taxon>Microbacterium</taxon>
    </lineage>
</organism>
<dbReference type="PROSITE" id="PS50850">
    <property type="entry name" value="MFS"/>
    <property type="match status" value="1"/>
</dbReference>
<name>A0ABV5SZH0_9MICO</name>
<dbReference type="SUPFAM" id="SSF103473">
    <property type="entry name" value="MFS general substrate transporter"/>
    <property type="match status" value="1"/>
</dbReference>
<comment type="subcellular location">
    <subcellularLocation>
        <location evidence="1">Cell membrane</location>
        <topology evidence="1">Multi-pass membrane protein</topology>
    </subcellularLocation>
</comment>
<dbReference type="Gene3D" id="1.20.1250.20">
    <property type="entry name" value="MFS general substrate transporter like domains"/>
    <property type="match status" value="2"/>
</dbReference>
<comment type="caution">
    <text evidence="7">The sequence shown here is derived from an EMBL/GenBank/DDBJ whole genome shotgun (WGS) entry which is preliminary data.</text>
</comment>
<dbReference type="PANTHER" id="PTHR23514">
    <property type="entry name" value="BYPASS OF STOP CODON PROTEIN 6"/>
    <property type="match status" value="1"/>
</dbReference>
<sequence length="411" mass="41300">MSTPPVSALRSRVTVTAAYAAQGLGYAVVVTSLPVFKDRQGIDDVAVSLIVLLVCVAAATGSIVADGLARWRGSRVALTAGLGLEVLALVLIVLTVLVPALPLWLFVAAFGVYGVGLGGVDAAGAMQGVLVQRRYGRDIMGGYFAAYTAAAIVGAMAVAGATAVGLAVVLPLTLASIVAIAVALFGVRTFDRARAAAPVGRRSASPLPRRGIWLFGFVLLAAFTVDSAVSTWSTVYLQDELLTAAALAPLGYAAYQAAILVTRLLTDHAAGRFGRSRVVLVATGVSLLGCVLVALLPLPAAAIGGFALAGVAVGALVPLTFTSAGGLAPARSDEIIARVNLFNYVGAVLGAVLLGLLADAPGLGIAFLLPAALLVPVLFVARRFRAPVAASPSAPLAAVSAGGEAAASVDD</sequence>
<feature type="transmembrane region" description="Helical" evidence="5">
    <location>
        <begin position="103"/>
        <end position="123"/>
    </location>
</feature>
<feature type="transmembrane region" description="Helical" evidence="5">
    <location>
        <begin position="172"/>
        <end position="190"/>
    </location>
</feature>
<evidence type="ECO:0000256" key="5">
    <source>
        <dbReference type="SAM" id="Phobius"/>
    </source>
</evidence>
<dbReference type="Proteomes" id="UP001589611">
    <property type="component" value="Unassembled WGS sequence"/>
</dbReference>
<dbReference type="Pfam" id="PF07690">
    <property type="entry name" value="MFS_1"/>
    <property type="match status" value="1"/>
</dbReference>
<dbReference type="InterPro" id="IPR051788">
    <property type="entry name" value="MFS_Transporter"/>
</dbReference>
<accession>A0ABV5SZH0</accession>
<evidence type="ECO:0000256" key="4">
    <source>
        <dbReference type="ARBA" id="ARBA00023136"/>
    </source>
</evidence>